<dbReference type="EMBL" id="JAZGQO010000010">
    <property type="protein sequence ID" value="KAK6175229.1"/>
    <property type="molecule type" value="Genomic_DNA"/>
</dbReference>
<reference evidence="1 2" key="1">
    <citation type="submission" date="2024-01" db="EMBL/GenBank/DDBJ databases">
        <title>The genome of the rayed Mediterranean limpet Patella caerulea (Linnaeus, 1758).</title>
        <authorList>
            <person name="Anh-Thu Weber A."/>
            <person name="Halstead-Nussloch G."/>
        </authorList>
    </citation>
    <scope>NUCLEOTIDE SEQUENCE [LARGE SCALE GENOMIC DNA]</scope>
    <source>
        <strain evidence="1">AATW-2023a</strain>
        <tissue evidence="1">Whole specimen</tissue>
    </source>
</reference>
<dbReference type="PANTHER" id="PTHR47331">
    <property type="entry name" value="PHD-TYPE DOMAIN-CONTAINING PROTEIN"/>
    <property type="match status" value="1"/>
</dbReference>
<dbReference type="Proteomes" id="UP001347796">
    <property type="component" value="Unassembled WGS sequence"/>
</dbReference>
<dbReference type="InterPro" id="IPR008042">
    <property type="entry name" value="Retrotrans_Pao"/>
</dbReference>
<name>A0AAN8PFY1_PATCE</name>
<sequence length="274" mass="31466">MFHQVKVDPDYRNLLRFVWWSDETLTTVTDYRMTVHLFGATSSPGCANYALKETANRFEYVYGKEVADFVRDDFYVDDGLKSVSSPEQAKNLIRQSQLLCKEGDFHLHKFLSNSKEVIQSVPEDERTQSLKGFDINKDILPMERTLGVQWCVESDCFQFKIILKDSPLTRRGILSTVSSIYDPLGLVAPVVLVGKRILQDLCRDSLGWDDDIPDDIRMKWEAWRKDLHLLGQKKIPRCYKPQNFGTVKSVELHNFSDASLIGFGECSYLRPPGV</sequence>
<dbReference type="PANTHER" id="PTHR47331:SF5">
    <property type="entry name" value="RIBONUCLEASE H"/>
    <property type="match status" value="1"/>
</dbReference>
<protein>
    <submittedName>
        <fullName evidence="1">Uncharacterized protein</fullName>
    </submittedName>
</protein>
<dbReference type="InterPro" id="IPR043502">
    <property type="entry name" value="DNA/RNA_pol_sf"/>
</dbReference>
<evidence type="ECO:0000313" key="2">
    <source>
        <dbReference type="Proteomes" id="UP001347796"/>
    </source>
</evidence>
<accession>A0AAN8PFY1</accession>
<organism evidence="1 2">
    <name type="scientific">Patella caerulea</name>
    <name type="common">Rayed Mediterranean limpet</name>
    <dbReference type="NCBI Taxonomy" id="87958"/>
    <lineage>
        <taxon>Eukaryota</taxon>
        <taxon>Metazoa</taxon>
        <taxon>Spiralia</taxon>
        <taxon>Lophotrochozoa</taxon>
        <taxon>Mollusca</taxon>
        <taxon>Gastropoda</taxon>
        <taxon>Patellogastropoda</taxon>
        <taxon>Patelloidea</taxon>
        <taxon>Patellidae</taxon>
        <taxon>Patella</taxon>
    </lineage>
</organism>
<gene>
    <name evidence="1" type="ORF">SNE40_013736</name>
</gene>
<dbReference type="SUPFAM" id="SSF56672">
    <property type="entry name" value="DNA/RNA polymerases"/>
    <property type="match status" value="1"/>
</dbReference>
<dbReference type="Pfam" id="PF05380">
    <property type="entry name" value="Peptidase_A17"/>
    <property type="match status" value="1"/>
</dbReference>
<proteinExistence type="predicted"/>
<evidence type="ECO:0000313" key="1">
    <source>
        <dbReference type="EMBL" id="KAK6175229.1"/>
    </source>
</evidence>
<comment type="caution">
    <text evidence="1">The sequence shown here is derived from an EMBL/GenBank/DDBJ whole genome shotgun (WGS) entry which is preliminary data.</text>
</comment>
<keyword evidence="2" id="KW-1185">Reference proteome</keyword>
<dbReference type="AlphaFoldDB" id="A0AAN8PFY1"/>